<dbReference type="InterPro" id="IPR050179">
    <property type="entry name" value="Trans_hexapeptide_repeat"/>
</dbReference>
<organism evidence="3 4">
    <name type="scientific">Bifidobacterium reuteri</name>
    <dbReference type="NCBI Taxonomy" id="983706"/>
    <lineage>
        <taxon>Bacteria</taxon>
        <taxon>Bacillati</taxon>
        <taxon>Actinomycetota</taxon>
        <taxon>Actinomycetes</taxon>
        <taxon>Bifidobacteriales</taxon>
        <taxon>Bifidobacteriaceae</taxon>
        <taxon>Bifidobacterium</taxon>
    </lineage>
</organism>
<dbReference type="Gene3D" id="2.160.10.10">
    <property type="entry name" value="Hexapeptide repeat proteins"/>
    <property type="match status" value="1"/>
</dbReference>
<dbReference type="SUPFAM" id="SSF51161">
    <property type="entry name" value="Trimeric LpxA-like enzymes"/>
    <property type="match status" value="1"/>
</dbReference>
<dbReference type="InterPro" id="IPR001451">
    <property type="entry name" value="Hexapep"/>
</dbReference>
<dbReference type="PANTHER" id="PTHR43300:SF11">
    <property type="entry name" value="ACETYLTRANSFERASE RV3034C-RELATED"/>
    <property type="match status" value="1"/>
</dbReference>
<keyword evidence="1" id="KW-0808">Transferase</keyword>
<name>A0A5J5DZW9_9BIFI</name>
<dbReference type="Pfam" id="PF14602">
    <property type="entry name" value="Hexapep_2"/>
    <property type="match status" value="1"/>
</dbReference>
<keyword evidence="2" id="KW-0677">Repeat</keyword>
<dbReference type="PROSITE" id="PS00101">
    <property type="entry name" value="HEXAPEP_TRANSFERASES"/>
    <property type="match status" value="1"/>
</dbReference>
<evidence type="ECO:0000313" key="4">
    <source>
        <dbReference type="Proteomes" id="UP000326251"/>
    </source>
</evidence>
<dbReference type="InterPro" id="IPR011004">
    <property type="entry name" value="Trimer_LpxA-like_sf"/>
</dbReference>
<dbReference type="PANTHER" id="PTHR43300">
    <property type="entry name" value="ACETYLTRANSFERASE"/>
    <property type="match status" value="1"/>
</dbReference>
<dbReference type="EMBL" id="RZUG01000035">
    <property type="protein sequence ID" value="KAA8822418.1"/>
    <property type="molecule type" value="Genomic_DNA"/>
</dbReference>
<dbReference type="Proteomes" id="UP000326251">
    <property type="component" value="Unassembled WGS sequence"/>
</dbReference>
<sequence>MGKVTRFLKKALGLLEQQTNPIRYARKIGVRIGDGCRISGRTNWGSEPWLITIGNHTALSFDCAFITHDGATWSFRGKPGYENIVKFGRIFVGDDCFIGARATILPGVHIGADSIIAAGAVVAASVPSGEVWGGCPPSD</sequence>
<dbReference type="InterPro" id="IPR018357">
    <property type="entry name" value="Hexapep_transf_CS"/>
</dbReference>
<evidence type="ECO:0000256" key="2">
    <source>
        <dbReference type="ARBA" id="ARBA00022737"/>
    </source>
</evidence>
<proteinExistence type="predicted"/>
<dbReference type="GO" id="GO:0016740">
    <property type="term" value="F:transferase activity"/>
    <property type="evidence" value="ECO:0007669"/>
    <property type="project" value="UniProtKB-KW"/>
</dbReference>
<gene>
    <name evidence="3" type="ORF">EMO92_11150</name>
</gene>
<evidence type="ECO:0000256" key="1">
    <source>
        <dbReference type="ARBA" id="ARBA00022679"/>
    </source>
</evidence>
<comment type="caution">
    <text evidence="3">The sequence shown here is derived from an EMBL/GenBank/DDBJ whole genome shotgun (WGS) entry which is preliminary data.</text>
</comment>
<dbReference type="AlphaFoldDB" id="A0A5J5DZW9"/>
<reference evidence="3 4" key="1">
    <citation type="journal article" date="2019" name="Syst. Appl. Microbiol.">
        <title>Characterization of Bifidobacterium species in feaces of the Egyptian fruit bat: Description of B. vespertilionis sp. nov. and B. rousetti sp. nov.</title>
        <authorList>
            <person name="Modesto M."/>
            <person name="Satti M."/>
            <person name="Watanabe K."/>
            <person name="Puglisi E."/>
            <person name="Morelli L."/>
            <person name="Huang C.-H."/>
            <person name="Liou J.-S."/>
            <person name="Miyashita M."/>
            <person name="Tamura T."/>
            <person name="Saito S."/>
            <person name="Mori K."/>
            <person name="Huang L."/>
            <person name="Sciavilla P."/>
            <person name="Sandri C."/>
            <person name="Spiezio C."/>
            <person name="Vitali F."/>
            <person name="Cavalieri D."/>
            <person name="Perpetuini G."/>
            <person name="Tofalo R."/>
            <person name="Bonetti A."/>
            <person name="Arita M."/>
            <person name="Mattarelli P."/>
        </authorList>
    </citation>
    <scope>NUCLEOTIDE SEQUENCE [LARGE SCALE GENOMIC DNA]</scope>
    <source>
        <strain evidence="3 4">RST19</strain>
    </source>
</reference>
<dbReference type="RefSeq" id="WP_150336098.1">
    <property type="nucleotide sequence ID" value="NZ_RZUG01000035.1"/>
</dbReference>
<protein>
    <submittedName>
        <fullName evidence="3">Capsule biosynthesis protein CapG</fullName>
    </submittedName>
</protein>
<accession>A0A5J5DZW9</accession>
<evidence type="ECO:0000313" key="3">
    <source>
        <dbReference type="EMBL" id="KAA8822418.1"/>
    </source>
</evidence>